<dbReference type="GO" id="GO:0070180">
    <property type="term" value="F:large ribosomal subunit rRNA binding"/>
    <property type="evidence" value="ECO:0007669"/>
    <property type="project" value="TreeGrafter"/>
</dbReference>
<accession>C1MMF0</accession>
<keyword evidence="3 5" id="KW-0687">Ribonucleoprotein</keyword>
<dbReference type="EMBL" id="GG663737">
    <property type="protein sequence ID" value="EEH59038.1"/>
    <property type="molecule type" value="Genomic_DNA"/>
</dbReference>
<dbReference type="InterPro" id="IPR000911">
    <property type="entry name" value="Ribosomal_uL11"/>
</dbReference>
<dbReference type="OrthoDB" id="1091498at2759"/>
<comment type="similarity">
    <text evidence="1 5">Belongs to the universal ribosomal protein uL11 family.</text>
</comment>
<evidence type="ECO:0000313" key="8">
    <source>
        <dbReference type="EMBL" id="EEH59038.1"/>
    </source>
</evidence>
<feature type="domain" description="Large ribosomal subunit protein uL11 C-terminal" evidence="6">
    <location>
        <begin position="75"/>
        <end position="145"/>
    </location>
</feature>
<dbReference type="SUPFAM" id="SSF54747">
    <property type="entry name" value="Ribosomal L11/L12e N-terminal domain"/>
    <property type="match status" value="1"/>
</dbReference>
<reference evidence="8 9" key="1">
    <citation type="journal article" date="2009" name="Science">
        <title>Green evolution and dynamic adaptations revealed by genomes of the marine picoeukaryotes Micromonas.</title>
        <authorList>
            <person name="Worden A.Z."/>
            <person name="Lee J.H."/>
            <person name="Mock T."/>
            <person name="Rouze P."/>
            <person name="Simmons M.P."/>
            <person name="Aerts A.L."/>
            <person name="Allen A.E."/>
            <person name="Cuvelier M.L."/>
            <person name="Derelle E."/>
            <person name="Everett M.V."/>
            <person name="Foulon E."/>
            <person name="Grimwood J."/>
            <person name="Gundlach H."/>
            <person name="Henrissat B."/>
            <person name="Napoli C."/>
            <person name="McDonald S.M."/>
            <person name="Parker M.S."/>
            <person name="Rombauts S."/>
            <person name="Salamov A."/>
            <person name="Von Dassow P."/>
            <person name="Badger J.H."/>
            <person name="Coutinho P.M."/>
            <person name="Demir E."/>
            <person name="Dubchak I."/>
            <person name="Gentemann C."/>
            <person name="Eikrem W."/>
            <person name="Gready J.E."/>
            <person name="John U."/>
            <person name="Lanier W."/>
            <person name="Lindquist E.A."/>
            <person name="Lucas S."/>
            <person name="Mayer K.F."/>
            <person name="Moreau H."/>
            <person name="Not F."/>
            <person name="Otillar R."/>
            <person name="Panaud O."/>
            <person name="Pangilinan J."/>
            <person name="Paulsen I."/>
            <person name="Piegu B."/>
            <person name="Poliakov A."/>
            <person name="Robbens S."/>
            <person name="Schmutz J."/>
            <person name="Toulza E."/>
            <person name="Wyss T."/>
            <person name="Zelensky A."/>
            <person name="Zhou K."/>
            <person name="Armbrust E.V."/>
            <person name="Bhattacharya D."/>
            <person name="Goodenough U.W."/>
            <person name="Van de Peer Y."/>
            <person name="Grigoriev I.V."/>
        </authorList>
    </citation>
    <scope>NUCLEOTIDE SEQUENCE [LARGE SCALE GENOMIC DNA]</scope>
    <source>
        <strain evidence="8 9">CCMP1545</strain>
    </source>
</reference>
<dbReference type="InterPro" id="IPR020783">
    <property type="entry name" value="Ribosomal_uL11_C"/>
</dbReference>
<evidence type="ECO:0000256" key="1">
    <source>
        <dbReference type="ARBA" id="ARBA00010537"/>
    </source>
</evidence>
<evidence type="ECO:0000313" key="9">
    <source>
        <dbReference type="Proteomes" id="UP000001876"/>
    </source>
</evidence>
<gene>
    <name evidence="8" type="primary">RPL11M</name>
    <name evidence="8" type="ORF">MICPUCDRAFT_70704</name>
</gene>
<keyword evidence="9" id="KW-1185">Reference proteome</keyword>
<dbReference type="CDD" id="cd00349">
    <property type="entry name" value="Ribosomal_L11"/>
    <property type="match status" value="1"/>
</dbReference>
<dbReference type="HAMAP" id="MF_00736">
    <property type="entry name" value="Ribosomal_uL11"/>
    <property type="match status" value="1"/>
</dbReference>
<dbReference type="SUPFAM" id="SSF46906">
    <property type="entry name" value="Ribosomal protein L11, C-terminal domain"/>
    <property type="match status" value="1"/>
</dbReference>
<evidence type="ECO:0000256" key="2">
    <source>
        <dbReference type="ARBA" id="ARBA00022980"/>
    </source>
</evidence>
<proteinExistence type="inferred from homology"/>
<evidence type="ECO:0000256" key="5">
    <source>
        <dbReference type="RuleBase" id="RU003978"/>
    </source>
</evidence>
<dbReference type="RefSeq" id="XP_003057393.1">
    <property type="nucleotide sequence ID" value="XM_003057347.1"/>
</dbReference>
<dbReference type="GO" id="GO:0015934">
    <property type="term" value="C:large ribosomal subunit"/>
    <property type="evidence" value="ECO:0007669"/>
    <property type="project" value="TreeGrafter"/>
</dbReference>
<dbReference type="STRING" id="564608.C1MMF0"/>
<evidence type="ECO:0000259" key="6">
    <source>
        <dbReference type="Pfam" id="PF00298"/>
    </source>
</evidence>
<keyword evidence="2 5" id="KW-0689">Ribosomal protein</keyword>
<dbReference type="GeneID" id="9682357"/>
<dbReference type="InterPro" id="IPR020784">
    <property type="entry name" value="Ribosomal_uL11_N"/>
</dbReference>
<dbReference type="SMART" id="SM00649">
    <property type="entry name" value="RL11"/>
    <property type="match status" value="1"/>
</dbReference>
<dbReference type="AlphaFoldDB" id="C1MMF0"/>
<evidence type="ECO:0000256" key="3">
    <source>
        <dbReference type="ARBA" id="ARBA00023274"/>
    </source>
</evidence>
<dbReference type="PANTHER" id="PTHR11661:SF1">
    <property type="entry name" value="LARGE RIBOSOMAL SUBUNIT PROTEIN UL11M"/>
    <property type="match status" value="1"/>
</dbReference>
<dbReference type="OMA" id="IMSFCKD"/>
<evidence type="ECO:0000256" key="4">
    <source>
        <dbReference type="ARBA" id="ARBA00040104"/>
    </source>
</evidence>
<sequence>MSSTGRTVIAMIKIVIPAGAAKPAPPVGPALGSHGLNIMSFCKDFNAKTADITADVPIPVTITAFRDKSFEWEMKSPPVSYFIKKAAGIKEGSKTTGHEVKGTISLKHVYEIAKVKHGDPGYSWMKLESIASSIIGSAKTMGVEVVR</sequence>
<organism evidence="9">
    <name type="scientific">Micromonas pusilla (strain CCMP1545)</name>
    <name type="common">Picoplanktonic green alga</name>
    <dbReference type="NCBI Taxonomy" id="564608"/>
    <lineage>
        <taxon>Eukaryota</taxon>
        <taxon>Viridiplantae</taxon>
        <taxon>Chlorophyta</taxon>
        <taxon>Mamiellophyceae</taxon>
        <taxon>Mamiellales</taxon>
        <taxon>Mamiellaceae</taxon>
        <taxon>Micromonas</taxon>
    </lineage>
</organism>
<dbReference type="InterPro" id="IPR036796">
    <property type="entry name" value="Ribosomal_uL11_N_sf"/>
</dbReference>
<dbReference type="NCBIfam" id="TIGR01632">
    <property type="entry name" value="L11_bact"/>
    <property type="match status" value="1"/>
</dbReference>
<dbReference type="Proteomes" id="UP000001876">
    <property type="component" value="Unassembled WGS sequence"/>
</dbReference>
<dbReference type="GO" id="GO:0003735">
    <property type="term" value="F:structural constituent of ribosome"/>
    <property type="evidence" value="ECO:0007669"/>
    <property type="project" value="InterPro"/>
</dbReference>
<dbReference type="GO" id="GO:0006412">
    <property type="term" value="P:translation"/>
    <property type="evidence" value="ECO:0007669"/>
    <property type="project" value="InterPro"/>
</dbReference>
<protein>
    <recommendedName>
        <fullName evidence="4">Large ribosomal subunit protein uL11m</fullName>
    </recommendedName>
</protein>
<dbReference type="Pfam" id="PF03946">
    <property type="entry name" value="Ribosomal_L11_N"/>
    <property type="match status" value="1"/>
</dbReference>
<dbReference type="Gene3D" id="1.10.10.250">
    <property type="entry name" value="Ribosomal protein L11, C-terminal domain"/>
    <property type="match status" value="1"/>
</dbReference>
<evidence type="ECO:0000259" key="7">
    <source>
        <dbReference type="Pfam" id="PF03946"/>
    </source>
</evidence>
<dbReference type="InterPro" id="IPR036769">
    <property type="entry name" value="Ribosomal_uL11_C_sf"/>
</dbReference>
<dbReference type="FunFam" id="1.10.10.250:FF:000003">
    <property type="entry name" value="Mitochondrial ribosomal protein L11"/>
    <property type="match status" value="1"/>
</dbReference>
<dbReference type="PANTHER" id="PTHR11661">
    <property type="entry name" value="60S RIBOSOMAL PROTEIN L12"/>
    <property type="match status" value="1"/>
</dbReference>
<dbReference type="InterPro" id="IPR006519">
    <property type="entry name" value="Ribosomal_uL11_bac-typ"/>
</dbReference>
<dbReference type="KEGG" id="mpp:MICPUCDRAFT_70704"/>
<feature type="domain" description="Large ribosomal subunit protein uL11 N-terminal" evidence="7">
    <location>
        <begin position="12"/>
        <end position="70"/>
    </location>
</feature>
<name>C1MMF0_MICPC</name>
<dbReference type="Gene3D" id="3.30.1550.10">
    <property type="entry name" value="Ribosomal protein L11/L12, N-terminal domain"/>
    <property type="match status" value="1"/>
</dbReference>
<dbReference type="FunFam" id="3.30.1550.10:FF:000005">
    <property type="entry name" value="50S ribosomal protein L11"/>
    <property type="match status" value="1"/>
</dbReference>
<dbReference type="Pfam" id="PF00298">
    <property type="entry name" value="Ribosomal_L11"/>
    <property type="match status" value="1"/>
</dbReference>
<dbReference type="eggNOG" id="KOG3257">
    <property type="taxonomic scope" value="Eukaryota"/>
</dbReference>